<dbReference type="SUPFAM" id="SSF47188">
    <property type="entry name" value="Hemerythrin-like"/>
    <property type="match status" value="1"/>
</dbReference>
<comment type="caution">
    <text evidence="6">The sequence shown here is derived from an EMBL/GenBank/DDBJ whole genome shotgun (WGS) entry which is preliminary data.</text>
</comment>
<keyword evidence="2" id="KW-0813">Transport</keyword>
<proteinExistence type="inferred from homology"/>
<evidence type="ECO:0000313" key="6">
    <source>
        <dbReference type="EMBL" id="MEJ5975742.1"/>
    </source>
</evidence>
<dbReference type="PANTHER" id="PTHR37164:SF1">
    <property type="entry name" value="BACTERIOHEMERYTHRIN"/>
    <property type="match status" value="1"/>
</dbReference>
<dbReference type="PROSITE" id="PS00550">
    <property type="entry name" value="HEMERYTHRINS"/>
    <property type="match status" value="1"/>
</dbReference>
<reference evidence="6 7" key="1">
    <citation type="submission" date="2024-03" db="EMBL/GenBank/DDBJ databases">
        <authorList>
            <person name="Jo J.-H."/>
        </authorList>
    </citation>
    <scope>NUCLEOTIDE SEQUENCE [LARGE SCALE GENOMIC DNA]</scope>
    <source>
        <strain evidence="6 7">PS1R-30</strain>
    </source>
</reference>
<dbReference type="InterPro" id="IPR035938">
    <property type="entry name" value="Hemerythrin-like_sf"/>
</dbReference>
<comment type="similarity">
    <text evidence="1">Belongs to the hemerythrin family.</text>
</comment>
<dbReference type="InterPro" id="IPR050669">
    <property type="entry name" value="Hemerythrin"/>
</dbReference>
<dbReference type="CDD" id="cd12107">
    <property type="entry name" value="Hemerythrin"/>
    <property type="match status" value="1"/>
</dbReference>
<dbReference type="Proteomes" id="UP001361239">
    <property type="component" value="Unassembled WGS sequence"/>
</dbReference>
<organism evidence="6 7">
    <name type="scientific">Novosphingobium anseongense</name>
    <dbReference type="NCBI Taxonomy" id="3133436"/>
    <lineage>
        <taxon>Bacteria</taxon>
        <taxon>Pseudomonadati</taxon>
        <taxon>Pseudomonadota</taxon>
        <taxon>Alphaproteobacteria</taxon>
        <taxon>Sphingomonadales</taxon>
        <taxon>Sphingomonadaceae</taxon>
        <taxon>Novosphingobium</taxon>
    </lineage>
</organism>
<feature type="domain" description="Hemerythrin-like" evidence="5">
    <location>
        <begin position="2"/>
        <end position="109"/>
    </location>
</feature>
<evidence type="ECO:0000256" key="1">
    <source>
        <dbReference type="ARBA" id="ARBA00010587"/>
    </source>
</evidence>
<protein>
    <submittedName>
        <fullName evidence="6">Hemerythrin family protein</fullName>
    </submittedName>
</protein>
<evidence type="ECO:0000256" key="2">
    <source>
        <dbReference type="ARBA" id="ARBA00022621"/>
    </source>
</evidence>
<keyword evidence="2" id="KW-0561">Oxygen transport</keyword>
<evidence type="ECO:0000256" key="3">
    <source>
        <dbReference type="ARBA" id="ARBA00022723"/>
    </source>
</evidence>
<dbReference type="Pfam" id="PF01814">
    <property type="entry name" value="Hemerythrin"/>
    <property type="match status" value="1"/>
</dbReference>
<dbReference type="Gene3D" id="1.20.120.50">
    <property type="entry name" value="Hemerythrin-like"/>
    <property type="match status" value="1"/>
</dbReference>
<accession>A0ABU8RSH5</accession>
<name>A0ABU8RSH5_9SPHN</name>
<evidence type="ECO:0000256" key="4">
    <source>
        <dbReference type="ARBA" id="ARBA00023004"/>
    </source>
</evidence>
<evidence type="ECO:0000313" key="7">
    <source>
        <dbReference type="Proteomes" id="UP001361239"/>
    </source>
</evidence>
<keyword evidence="4" id="KW-0408">Iron</keyword>
<evidence type="ECO:0000259" key="5">
    <source>
        <dbReference type="Pfam" id="PF01814"/>
    </source>
</evidence>
<dbReference type="InterPro" id="IPR012827">
    <property type="entry name" value="Hemerythrin_metal-bd"/>
</dbReference>
<gene>
    <name evidence="6" type="ORF">WG901_03790</name>
</gene>
<dbReference type="InterPro" id="IPR016131">
    <property type="entry name" value="Haemerythrin_Fe_BS"/>
</dbReference>
<keyword evidence="7" id="KW-1185">Reference proteome</keyword>
<sequence>MNAEHRDILDAMNIVYDGANAGQSGPVMMAKIRRLGDITTRHFTDEEAYLQRIGYPEFDIHKGIHTKLLADFAAHTQAIEAAGGVPTGAFFTFLRLWLSAHIKCIDLKYGNFARSSPKAA</sequence>
<dbReference type="InterPro" id="IPR012312">
    <property type="entry name" value="Hemerythrin-like"/>
</dbReference>
<dbReference type="PANTHER" id="PTHR37164">
    <property type="entry name" value="BACTERIOHEMERYTHRIN"/>
    <property type="match status" value="1"/>
</dbReference>
<dbReference type="RefSeq" id="WP_339585673.1">
    <property type="nucleotide sequence ID" value="NZ_JBBHJZ010000001.1"/>
</dbReference>
<dbReference type="NCBIfam" id="TIGR02481">
    <property type="entry name" value="hemeryth_dom"/>
    <property type="match status" value="1"/>
</dbReference>
<dbReference type="EMBL" id="JBBHJZ010000001">
    <property type="protein sequence ID" value="MEJ5975742.1"/>
    <property type="molecule type" value="Genomic_DNA"/>
</dbReference>
<keyword evidence="3" id="KW-0479">Metal-binding</keyword>